<accession>A0A846QHJ5</accession>
<proteinExistence type="predicted"/>
<protein>
    <submittedName>
        <fullName evidence="1">Uncharacterized protein</fullName>
    </submittedName>
</protein>
<dbReference type="EMBL" id="JAATJA010000001">
    <property type="protein sequence ID" value="NJB66487.1"/>
    <property type="molecule type" value="Genomic_DNA"/>
</dbReference>
<evidence type="ECO:0000313" key="1">
    <source>
        <dbReference type="EMBL" id="NJB66487.1"/>
    </source>
</evidence>
<dbReference type="RefSeq" id="WP_167939621.1">
    <property type="nucleotide sequence ID" value="NZ_JAATJA010000001.1"/>
</dbReference>
<dbReference type="Proteomes" id="UP000580856">
    <property type="component" value="Unassembled WGS sequence"/>
</dbReference>
<evidence type="ECO:0000313" key="2">
    <source>
        <dbReference type="Proteomes" id="UP000580856"/>
    </source>
</evidence>
<sequence length="262" mass="29313">MADNTLVLGLAAGYHYGDVRPFAVSLECSGFSGQCVLFASPTTRDVERIEAHGVRVMRFERSESLADLPYNALRYHLYRDFLRSATCRYSRILLADVRDVVFQSDPMGYPWADGLNVTLEDRHGTIGACPYMTRWLCGHLGEDAWRAIGDRHISCSGTTVGDHEAVLDYLDRMIDLMNGFVPGRNMAGFDQGVHNHLLHNDLLPRVSVHDNSGPILTLATRRAEPVCDERGDVLGDGGRPAVIVHQYDRVPHLFSRIRARFS</sequence>
<organism evidence="1 2">
    <name type="scientific">Desulfobaculum xiamenense</name>
    <dbReference type="NCBI Taxonomy" id="995050"/>
    <lineage>
        <taxon>Bacteria</taxon>
        <taxon>Pseudomonadati</taxon>
        <taxon>Thermodesulfobacteriota</taxon>
        <taxon>Desulfovibrionia</taxon>
        <taxon>Desulfovibrionales</taxon>
        <taxon>Desulfovibrionaceae</taxon>
        <taxon>Desulfobaculum</taxon>
    </lineage>
</organism>
<name>A0A846QHJ5_9BACT</name>
<comment type="caution">
    <text evidence="1">The sequence shown here is derived from an EMBL/GenBank/DDBJ whole genome shotgun (WGS) entry which is preliminary data.</text>
</comment>
<keyword evidence="2" id="KW-1185">Reference proteome</keyword>
<dbReference type="AlphaFoldDB" id="A0A846QHJ5"/>
<gene>
    <name evidence="1" type="ORF">GGQ74_000127</name>
</gene>
<reference evidence="1 2" key="1">
    <citation type="submission" date="2020-03" db="EMBL/GenBank/DDBJ databases">
        <title>Genomic Encyclopedia of Type Strains, Phase IV (KMG-IV): sequencing the most valuable type-strain genomes for metagenomic binning, comparative biology and taxonomic classification.</title>
        <authorList>
            <person name="Goeker M."/>
        </authorList>
    </citation>
    <scope>NUCLEOTIDE SEQUENCE [LARGE SCALE GENOMIC DNA]</scope>
    <source>
        <strain evidence="1 2">DSM 24233</strain>
    </source>
</reference>